<proteinExistence type="predicted"/>
<evidence type="ECO:0000313" key="3">
    <source>
        <dbReference type="Proteomes" id="UP001283341"/>
    </source>
</evidence>
<organism evidence="2 3">
    <name type="scientific">Apodospora peruviana</name>
    <dbReference type="NCBI Taxonomy" id="516989"/>
    <lineage>
        <taxon>Eukaryota</taxon>
        <taxon>Fungi</taxon>
        <taxon>Dikarya</taxon>
        <taxon>Ascomycota</taxon>
        <taxon>Pezizomycotina</taxon>
        <taxon>Sordariomycetes</taxon>
        <taxon>Sordariomycetidae</taxon>
        <taxon>Sordariales</taxon>
        <taxon>Lasiosphaeriaceae</taxon>
        <taxon>Apodospora</taxon>
    </lineage>
</organism>
<name>A0AAE0I4W7_9PEZI</name>
<dbReference type="EMBL" id="JAUEDM010000004">
    <property type="protein sequence ID" value="KAK3318359.1"/>
    <property type="molecule type" value="Genomic_DNA"/>
</dbReference>
<feature type="region of interest" description="Disordered" evidence="1">
    <location>
        <begin position="125"/>
        <end position="173"/>
    </location>
</feature>
<comment type="caution">
    <text evidence="2">The sequence shown here is derived from an EMBL/GenBank/DDBJ whole genome shotgun (WGS) entry which is preliminary data.</text>
</comment>
<sequence>MNARDPSRDTETRETRTTSLHHYQGRSQRRNPNFPRSCERDNFAQFSSSTLLASRLGIPPRTGRTAHSVRAHRPVETSHRRCACLCQGRTTLARPEREKDCCAACQDDHVSGLARSSDVIKNPVSRRGKSFISGPIGNQRRQLRTDLRTARSPRSSPTHTQRTRRNECENESIPLTRRHRLGISSVIRFIPSNCTNLNSSIVVQNIQKSRKDRRKGSETSEAHSFPLVQLKVFSPSIYVVLMAKLNLHL</sequence>
<reference evidence="2" key="1">
    <citation type="journal article" date="2023" name="Mol. Phylogenet. Evol.">
        <title>Genome-scale phylogeny and comparative genomics of the fungal order Sordariales.</title>
        <authorList>
            <person name="Hensen N."/>
            <person name="Bonometti L."/>
            <person name="Westerberg I."/>
            <person name="Brannstrom I.O."/>
            <person name="Guillou S."/>
            <person name="Cros-Aarteil S."/>
            <person name="Calhoun S."/>
            <person name="Haridas S."/>
            <person name="Kuo A."/>
            <person name="Mondo S."/>
            <person name="Pangilinan J."/>
            <person name="Riley R."/>
            <person name="LaButti K."/>
            <person name="Andreopoulos B."/>
            <person name="Lipzen A."/>
            <person name="Chen C."/>
            <person name="Yan M."/>
            <person name="Daum C."/>
            <person name="Ng V."/>
            <person name="Clum A."/>
            <person name="Steindorff A."/>
            <person name="Ohm R.A."/>
            <person name="Martin F."/>
            <person name="Silar P."/>
            <person name="Natvig D.O."/>
            <person name="Lalanne C."/>
            <person name="Gautier V."/>
            <person name="Ament-Velasquez S.L."/>
            <person name="Kruys A."/>
            <person name="Hutchinson M.I."/>
            <person name="Powell A.J."/>
            <person name="Barry K."/>
            <person name="Miller A.N."/>
            <person name="Grigoriev I.V."/>
            <person name="Debuchy R."/>
            <person name="Gladieux P."/>
            <person name="Hiltunen Thoren M."/>
            <person name="Johannesson H."/>
        </authorList>
    </citation>
    <scope>NUCLEOTIDE SEQUENCE</scope>
    <source>
        <strain evidence="2">CBS 118394</strain>
    </source>
</reference>
<reference evidence="2" key="2">
    <citation type="submission" date="2023-06" db="EMBL/GenBank/DDBJ databases">
        <authorList>
            <consortium name="Lawrence Berkeley National Laboratory"/>
            <person name="Haridas S."/>
            <person name="Hensen N."/>
            <person name="Bonometti L."/>
            <person name="Westerberg I."/>
            <person name="Brannstrom I.O."/>
            <person name="Guillou S."/>
            <person name="Cros-Aarteil S."/>
            <person name="Calhoun S."/>
            <person name="Kuo A."/>
            <person name="Mondo S."/>
            <person name="Pangilinan J."/>
            <person name="Riley R."/>
            <person name="Labutti K."/>
            <person name="Andreopoulos B."/>
            <person name="Lipzen A."/>
            <person name="Chen C."/>
            <person name="Yanf M."/>
            <person name="Daum C."/>
            <person name="Ng V."/>
            <person name="Clum A."/>
            <person name="Steindorff A."/>
            <person name="Ohm R."/>
            <person name="Martin F."/>
            <person name="Silar P."/>
            <person name="Natvig D."/>
            <person name="Lalanne C."/>
            <person name="Gautier V."/>
            <person name="Ament-Velasquez S.L."/>
            <person name="Kruys A."/>
            <person name="Hutchinson M.I."/>
            <person name="Powell A.J."/>
            <person name="Barry K."/>
            <person name="Miller A.N."/>
            <person name="Grigoriev I.V."/>
            <person name="Debuchy R."/>
            <person name="Gladieux P."/>
            <person name="Thoren M.H."/>
            <person name="Johannesson H."/>
        </authorList>
    </citation>
    <scope>NUCLEOTIDE SEQUENCE</scope>
    <source>
        <strain evidence="2">CBS 118394</strain>
    </source>
</reference>
<feature type="compositionally biased region" description="Basic and acidic residues" evidence="1">
    <location>
        <begin position="1"/>
        <end position="16"/>
    </location>
</feature>
<feature type="region of interest" description="Disordered" evidence="1">
    <location>
        <begin position="54"/>
        <end position="74"/>
    </location>
</feature>
<keyword evidence="3" id="KW-1185">Reference proteome</keyword>
<protein>
    <submittedName>
        <fullName evidence="2">Uncharacterized protein</fullName>
    </submittedName>
</protein>
<dbReference type="Proteomes" id="UP001283341">
    <property type="component" value="Unassembled WGS sequence"/>
</dbReference>
<gene>
    <name evidence="2" type="ORF">B0H66DRAFT_234615</name>
</gene>
<accession>A0AAE0I4W7</accession>
<evidence type="ECO:0000256" key="1">
    <source>
        <dbReference type="SAM" id="MobiDB-lite"/>
    </source>
</evidence>
<evidence type="ECO:0000313" key="2">
    <source>
        <dbReference type="EMBL" id="KAK3318359.1"/>
    </source>
</evidence>
<feature type="region of interest" description="Disordered" evidence="1">
    <location>
        <begin position="1"/>
        <end position="37"/>
    </location>
</feature>
<dbReference type="AlphaFoldDB" id="A0AAE0I4W7"/>